<dbReference type="InterPro" id="IPR007197">
    <property type="entry name" value="rSAM"/>
</dbReference>
<accession>T1ZBC7</accession>
<dbReference type="InterPro" id="IPR013785">
    <property type="entry name" value="Aldolase_TIM"/>
</dbReference>
<evidence type="ECO:0000256" key="1">
    <source>
        <dbReference type="ARBA" id="ARBA00022691"/>
    </source>
</evidence>
<dbReference type="EMBL" id="CP003857">
    <property type="protein sequence ID" value="AGU75534.1"/>
    <property type="molecule type" value="Genomic_DNA"/>
</dbReference>
<dbReference type="AlphaFoldDB" id="T1ZBC7"/>
<dbReference type="HOGENOM" id="CLU_009273_5_0_9"/>
<dbReference type="RefSeq" id="WP_021002332.1">
    <property type="nucleotide sequence ID" value="NC_022246.1"/>
</dbReference>
<dbReference type="SFLD" id="SFLDG01067">
    <property type="entry name" value="SPASM/twitch_domain_containing"/>
    <property type="match status" value="1"/>
</dbReference>
<keyword evidence="3" id="KW-0408">Iron</keyword>
<dbReference type="Pfam" id="PF04055">
    <property type="entry name" value="Radical_SAM"/>
    <property type="match status" value="1"/>
</dbReference>
<dbReference type="PATRIC" id="fig|862967.3.peg.123"/>
<dbReference type="Gene3D" id="3.20.20.70">
    <property type="entry name" value="Aldolase class I"/>
    <property type="match status" value="1"/>
</dbReference>
<keyword evidence="4" id="KW-0411">Iron-sulfur</keyword>
<dbReference type="PROSITE" id="PS51918">
    <property type="entry name" value="RADICAL_SAM"/>
    <property type="match status" value="1"/>
</dbReference>
<proteinExistence type="predicted"/>
<dbReference type="PANTHER" id="PTHR11228">
    <property type="entry name" value="RADICAL SAM DOMAIN PROTEIN"/>
    <property type="match status" value="1"/>
</dbReference>
<sequence>MDERLWLTNWNSLYIQNDIFFTDAIKPVYVGFKITENCNQRCSHCWAGKNLTINHSFDEIIAALNKIKILNPLHITITGGEPLVHEHWLDILGYAKKNFPIVELFTNAVLFSEKSIKKLSSLFGDLDFIQVSLDGLRTTYKKQRGSDDFQKVIDVYELVDSIGITSFSISPVYPLRRGKKLVSLVDYTQYLHKGKLIEKMHAKRKSQMNLTVIYPMEVLSEKATYTQESTYFQRFNTDLLHWTIDGRGDIFHFMDQFIYKELKVGNIYENTIEELEANDYTIQKNVLEHSNQGLKCMNCSLVESCPGFAYAKSYPEIAFSYKRCVFNEKQ</sequence>
<dbReference type="InterPro" id="IPR050377">
    <property type="entry name" value="Radical_SAM_PqqE_MftC-like"/>
</dbReference>
<organism evidence="6 7">
    <name type="scientific">Streptococcus intermedius B196</name>
    <dbReference type="NCBI Taxonomy" id="862967"/>
    <lineage>
        <taxon>Bacteria</taxon>
        <taxon>Bacillati</taxon>
        <taxon>Bacillota</taxon>
        <taxon>Bacilli</taxon>
        <taxon>Lactobacillales</taxon>
        <taxon>Streptococcaceae</taxon>
        <taxon>Streptococcus</taxon>
        <taxon>Streptococcus anginosus group</taxon>
    </lineage>
</organism>
<dbReference type="SUPFAM" id="SSF102114">
    <property type="entry name" value="Radical SAM enzymes"/>
    <property type="match status" value="1"/>
</dbReference>
<keyword evidence="7" id="KW-1185">Reference proteome</keyword>
<evidence type="ECO:0000256" key="2">
    <source>
        <dbReference type="ARBA" id="ARBA00022723"/>
    </source>
</evidence>
<keyword evidence="2" id="KW-0479">Metal-binding</keyword>
<evidence type="ECO:0000256" key="4">
    <source>
        <dbReference type="ARBA" id="ARBA00023014"/>
    </source>
</evidence>
<dbReference type="Proteomes" id="UP000016233">
    <property type="component" value="Chromosome"/>
</dbReference>
<dbReference type="InterPro" id="IPR058240">
    <property type="entry name" value="rSAM_sf"/>
</dbReference>
<dbReference type="PANTHER" id="PTHR11228:SF7">
    <property type="entry name" value="PQQA PEPTIDE CYCLASE"/>
    <property type="match status" value="1"/>
</dbReference>
<dbReference type="GO" id="GO:0051536">
    <property type="term" value="F:iron-sulfur cluster binding"/>
    <property type="evidence" value="ECO:0007669"/>
    <property type="project" value="UniProtKB-KW"/>
</dbReference>
<dbReference type="GO" id="GO:0003824">
    <property type="term" value="F:catalytic activity"/>
    <property type="evidence" value="ECO:0007669"/>
    <property type="project" value="InterPro"/>
</dbReference>
<dbReference type="GO" id="GO:0046872">
    <property type="term" value="F:metal ion binding"/>
    <property type="evidence" value="ECO:0007669"/>
    <property type="project" value="UniProtKB-KW"/>
</dbReference>
<dbReference type="KEGG" id="sib:SIR_0141"/>
<reference evidence="6 7" key="1">
    <citation type="journal article" date="2013" name="BMC Genomics">
        <title>Phylogenetic relationship and virulence inference of Streptococcus Anginosus Group: curated annotation and whole-genome comparative analysis support distinct species designation.</title>
        <authorList>
            <person name="Olson A.B."/>
            <person name="Kent H."/>
            <person name="Sibley C.D."/>
            <person name="Grinwis M.E."/>
            <person name="Mabon P."/>
            <person name="Ouellette C."/>
            <person name="Tyson S."/>
            <person name="Graham M."/>
            <person name="Tyler S.D."/>
            <person name="Van Domselaar G."/>
            <person name="Surette M.G."/>
            <person name="Corbett C.R."/>
        </authorList>
    </citation>
    <scope>NUCLEOTIDE SEQUENCE [LARGE SCALE GENOMIC DNA]</scope>
    <source>
        <strain evidence="6 7">B196</strain>
    </source>
</reference>
<name>T1ZBC7_STRIT</name>
<dbReference type="CDD" id="cd01335">
    <property type="entry name" value="Radical_SAM"/>
    <property type="match status" value="1"/>
</dbReference>
<evidence type="ECO:0000313" key="7">
    <source>
        <dbReference type="Proteomes" id="UP000016233"/>
    </source>
</evidence>
<feature type="domain" description="Radical SAM core" evidence="5">
    <location>
        <begin position="24"/>
        <end position="236"/>
    </location>
</feature>
<dbReference type="OrthoDB" id="9808591at2"/>
<keyword evidence="1" id="KW-0949">S-adenosyl-L-methionine</keyword>
<protein>
    <submittedName>
        <fullName evidence="6">Radical SAM superfamily protein</fullName>
    </submittedName>
</protein>
<evidence type="ECO:0000256" key="3">
    <source>
        <dbReference type="ARBA" id="ARBA00023004"/>
    </source>
</evidence>
<evidence type="ECO:0000313" key="6">
    <source>
        <dbReference type="EMBL" id="AGU75534.1"/>
    </source>
</evidence>
<dbReference type="eggNOG" id="COG0535">
    <property type="taxonomic scope" value="Bacteria"/>
</dbReference>
<dbReference type="SFLD" id="SFLDS00029">
    <property type="entry name" value="Radical_SAM"/>
    <property type="match status" value="1"/>
</dbReference>
<evidence type="ECO:0000259" key="5">
    <source>
        <dbReference type="PROSITE" id="PS51918"/>
    </source>
</evidence>
<gene>
    <name evidence="6" type="ORF">SIR_0141</name>
</gene>